<keyword evidence="3" id="KW-1185">Reference proteome</keyword>
<evidence type="ECO:0000313" key="3">
    <source>
        <dbReference type="Proteomes" id="UP000540506"/>
    </source>
</evidence>
<feature type="region of interest" description="Disordered" evidence="1">
    <location>
        <begin position="208"/>
        <end position="300"/>
    </location>
</feature>
<feature type="region of interest" description="Disordered" evidence="1">
    <location>
        <begin position="1"/>
        <end position="29"/>
    </location>
</feature>
<organism evidence="2 3">
    <name type="scientific">Kitasatospora kifunensis</name>
    <name type="common">Streptomyces kifunensis</name>
    <dbReference type="NCBI Taxonomy" id="58351"/>
    <lineage>
        <taxon>Bacteria</taxon>
        <taxon>Bacillati</taxon>
        <taxon>Actinomycetota</taxon>
        <taxon>Actinomycetes</taxon>
        <taxon>Kitasatosporales</taxon>
        <taxon>Streptomycetaceae</taxon>
        <taxon>Kitasatospora</taxon>
    </lineage>
</organism>
<protein>
    <submittedName>
        <fullName evidence="2">Uncharacterized protein</fullName>
    </submittedName>
</protein>
<feature type="compositionally biased region" description="Basic and acidic residues" evidence="1">
    <location>
        <begin position="16"/>
        <end position="29"/>
    </location>
</feature>
<feature type="compositionally biased region" description="Basic and acidic residues" evidence="1">
    <location>
        <begin position="117"/>
        <end position="128"/>
    </location>
</feature>
<dbReference type="AlphaFoldDB" id="A0A7W7R177"/>
<feature type="region of interest" description="Disordered" evidence="1">
    <location>
        <begin position="43"/>
        <end position="189"/>
    </location>
</feature>
<dbReference type="EMBL" id="JACHJV010000001">
    <property type="protein sequence ID" value="MBB4923333.1"/>
    <property type="molecule type" value="Genomic_DNA"/>
</dbReference>
<evidence type="ECO:0000313" key="2">
    <source>
        <dbReference type="EMBL" id="MBB4923333.1"/>
    </source>
</evidence>
<evidence type="ECO:0000256" key="1">
    <source>
        <dbReference type="SAM" id="MobiDB-lite"/>
    </source>
</evidence>
<reference evidence="2 3" key="1">
    <citation type="submission" date="2020-08" db="EMBL/GenBank/DDBJ databases">
        <title>Sequencing the genomes of 1000 actinobacteria strains.</title>
        <authorList>
            <person name="Klenk H.-P."/>
        </authorList>
    </citation>
    <scope>NUCLEOTIDE SEQUENCE [LARGE SCALE GENOMIC DNA]</scope>
    <source>
        <strain evidence="2 3">DSM 41654</strain>
    </source>
</reference>
<name>A0A7W7R177_KITKI</name>
<comment type="caution">
    <text evidence="2">The sequence shown here is derived from an EMBL/GenBank/DDBJ whole genome shotgun (WGS) entry which is preliminary data.</text>
</comment>
<feature type="compositionally biased region" description="Polar residues" evidence="1">
    <location>
        <begin position="238"/>
        <end position="251"/>
    </location>
</feature>
<sequence>MQAARRAVLGPLGQSADDRAGRDRRTDRIAVRHRYVGGAQRWRAGTGVQHCHHRTSGDLAGEGDDPRGGGPDGLAGCRGQVDAAVPGGPGRGRRREPAQHTGWPADRPGPLGPGRYTGDERRGPRGDGRGQGAGQRAQHRAESRVQHRVPRAGETESGPSRGVEHRSPEHGSHVREVPPRRPPSPPSSRYLWTTRALCRILVTHTAVPGLRSPDNRPALPAPPAPSAQSRRSRGASRTLHNATRSLGSTSHAPPPAIKCAARSPQARSAAPPGASAARSPEPVVALPPRPGRLGTSGRQA</sequence>
<feature type="compositionally biased region" description="Basic and acidic residues" evidence="1">
    <location>
        <begin position="162"/>
        <end position="179"/>
    </location>
</feature>
<proteinExistence type="predicted"/>
<gene>
    <name evidence="2" type="ORF">FHR34_002326</name>
</gene>
<accession>A0A7W7R177</accession>
<dbReference type="Proteomes" id="UP000540506">
    <property type="component" value="Unassembled WGS sequence"/>
</dbReference>
<feature type="compositionally biased region" description="Low complexity" evidence="1">
    <location>
        <begin position="260"/>
        <end position="280"/>
    </location>
</feature>